<name>A0ABP1ETY6_9FLAO</name>
<protein>
    <recommendedName>
        <fullName evidence="3">N-acetyltransferase domain-containing protein</fullName>
    </recommendedName>
</protein>
<gene>
    <name evidence="1" type="ORF">T190607A01A_50181</name>
</gene>
<keyword evidence="2" id="KW-1185">Reference proteome</keyword>
<evidence type="ECO:0000313" key="1">
    <source>
        <dbReference type="EMBL" id="CAL2093322.1"/>
    </source>
</evidence>
<accession>A0ABP1ETY6</accession>
<sequence>MVTIKLEENQNLFDAAVQEFGSVEGLFELLESNDITNITSASEDNISVYNDLKIQGDFVARDVVEFYVAREKKPATALTNQDIKLSVIPEEFHNKGIGCMTIEDDFIVHTPSQAKPITCIEKVIYDKMGSGIGFMTVGGDNIVR</sequence>
<organism evidence="1 2">
    <name type="scientific">Tenacibaculum platacis</name>
    <dbReference type="NCBI Taxonomy" id="3137852"/>
    <lineage>
        <taxon>Bacteria</taxon>
        <taxon>Pseudomonadati</taxon>
        <taxon>Bacteroidota</taxon>
        <taxon>Flavobacteriia</taxon>
        <taxon>Flavobacteriales</taxon>
        <taxon>Flavobacteriaceae</taxon>
        <taxon>Tenacibaculum</taxon>
    </lineage>
</organism>
<evidence type="ECO:0000313" key="2">
    <source>
        <dbReference type="Proteomes" id="UP001497416"/>
    </source>
</evidence>
<evidence type="ECO:0008006" key="3">
    <source>
        <dbReference type="Google" id="ProtNLM"/>
    </source>
</evidence>
<dbReference type="EMBL" id="CAXIXY010000007">
    <property type="protein sequence ID" value="CAL2093322.1"/>
    <property type="molecule type" value="Genomic_DNA"/>
</dbReference>
<proteinExistence type="predicted"/>
<dbReference type="Proteomes" id="UP001497416">
    <property type="component" value="Unassembled WGS sequence"/>
</dbReference>
<comment type="caution">
    <text evidence="1">The sequence shown here is derived from an EMBL/GenBank/DDBJ whole genome shotgun (WGS) entry which is preliminary data.</text>
</comment>
<reference evidence="1 2" key="1">
    <citation type="submission" date="2024-05" db="EMBL/GenBank/DDBJ databases">
        <authorList>
            <person name="Duchaud E."/>
        </authorList>
    </citation>
    <scope>NUCLEOTIDE SEQUENCE [LARGE SCALE GENOMIC DNA]</scope>
    <source>
        <strain evidence="1">Ena-SAMPLE-TAB-13-05-2024-13:56:06:370-140302</strain>
    </source>
</reference>
<dbReference type="RefSeq" id="WP_348713592.1">
    <property type="nucleotide sequence ID" value="NZ_CAXIXY010000007.1"/>
</dbReference>